<reference evidence="2 3" key="1">
    <citation type="submission" date="2020-01" db="EMBL/GenBank/DDBJ databases">
        <authorList>
            <person name="Kim M.K."/>
        </authorList>
    </citation>
    <scope>NUCLEOTIDE SEQUENCE [LARGE SCALE GENOMIC DNA]</scope>
    <source>
        <strain evidence="2 3">172606-1</strain>
    </source>
</reference>
<evidence type="ECO:0000256" key="1">
    <source>
        <dbReference type="SAM" id="Phobius"/>
    </source>
</evidence>
<keyword evidence="3" id="KW-1185">Reference proteome</keyword>
<accession>A0A6C0GQI4</accession>
<feature type="transmembrane region" description="Helical" evidence="1">
    <location>
        <begin position="256"/>
        <end position="275"/>
    </location>
</feature>
<dbReference type="EMBL" id="CP048222">
    <property type="protein sequence ID" value="QHT70319.1"/>
    <property type="molecule type" value="Genomic_DNA"/>
</dbReference>
<evidence type="ECO:0000313" key="3">
    <source>
        <dbReference type="Proteomes" id="UP000480178"/>
    </source>
</evidence>
<sequence length="457" mass="52281">MSAIQPQAYFKSIRQFKCSNCAGEISLINKRTRYVACQYCGTVQDAQSEAHQIITRLNAPSQFPPKSFIKLEMKAVFSGKNYQVLGRTRWRSKYKEYWSEEGETGYSDETWEYDEWVLMGEDFTYFYLIEDSDGYAVSQSVFPKYPTLPKGTSMMNFLAGKQERVVEYGESKVLYFEGESTYQIKAGDKVQFSQYNSGRYSYITEWRLREDGKEIKEIEFFQEEPFTYKEILAAFANDPAIAQLKQQLEKRSRSRIFWRISFWLTAIVFLVLLIGSAGEGEQVFTATYPVPVVSQTGASDDDDPEVVATTKPMPLQKVNRVYEVKLSATMPDNSDVWTGLEILNEKGEVINAIEGDFFRASGEEAWYEDGESGVEHWEENETSHTAVYRLDEPGTYSARIFAMPTKIPDATVKLEVYEGSTLSRYYLIGFLLFTLLAIVSSVSASMAKAVYKKLQNK</sequence>
<proteinExistence type="predicted"/>
<keyword evidence="1" id="KW-0812">Transmembrane</keyword>
<gene>
    <name evidence="2" type="ORF">GXP67_28535</name>
</gene>
<dbReference type="AlphaFoldDB" id="A0A6C0GQI4"/>
<dbReference type="RefSeq" id="WP_162446298.1">
    <property type="nucleotide sequence ID" value="NZ_CP048222.1"/>
</dbReference>
<evidence type="ECO:0000313" key="2">
    <source>
        <dbReference type="EMBL" id="QHT70319.1"/>
    </source>
</evidence>
<dbReference type="KEGG" id="rhoz:GXP67_28535"/>
<organism evidence="2 3">
    <name type="scientific">Rhodocytophaga rosea</name>
    <dbReference type="NCBI Taxonomy" id="2704465"/>
    <lineage>
        <taxon>Bacteria</taxon>
        <taxon>Pseudomonadati</taxon>
        <taxon>Bacteroidota</taxon>
        <taxon>Cytophagia</taxon>
        <taxon>Cytophagales</taxon>
        <taxon>Rhodocytophagaceae</taxon>
        <taxon>Rhodocytophaga</taxon>
    </lineage>
</organism>
<feature type="transmembrane region" description="Helical" evidence="1">
    <location>
        <begin position="425"/>
        <end position="447"/>
    </location>
</feature>
<dbReference type="Proteomes" id="UP000480178">
    <property type="component" value="Chromosome"/>
</dbReference>
<name>A0A6C0GQI4_9BACT</name>
<keyword evidence="1" id="KW-1133">Transmembrane helix</keyword>
<protein>
    <submittedName>
        <fullName evidence="2">DUF4178 domain-containing protein</fullName>
    </submittedName>
</protein>
<keyword evidence="1" id="KW-0472">Membrane</keyword>